<dbReference type="PRINTS" id="PR00385">
    <property type="entry name" value="P450"/>
</dbReference>
<dbReference type="InterPro" id="IPR002401">
    <property type="entry name" value="Cyt_P450_E_grp-I"/>
</dbReference>
<dbReference type="SUPFAM" id="SSF48264">
    <property type="entry name" value="Cytochrome P450"/>
    <property type="match status" value="1"/>
</dbReference>
<accession>A0A6A5YZ08</accession>
<gene>
    <name evidence="2" type="ORF">BDV96DRAFT_649150</name>
</gene>
<dbReference type="CDD" id="cd11051">
    <property type="entry name" value="CYP59-like"/>
    <property type="match status" value="1"/>
</dbReference>
<dbReference type="Proteomes" id="UP000799770">
    <property type="component" value="Unassembled WGS sequence"/>
</dbReference>
<keyword evidence="1" id="KW-0408">Iron</keyword>
<reference evidence="2" key="1">
    <citation type="journal article" date="2020" name="Stud. Mycol.">
        <title>101 Dothideomycetes genomes: a test case for predicting lifestyles and emergence of pathogens.</title>
        <authorList>
            <person name="Haridas S."/>
            <person name="Albert R."/>
            <person name="Binder M."/>
            <person name="Bloem J."/>
            <person name="Labutti K."/>
            <person name="Salamov A."/>
            <person name="Andreopoulos B."/>
            <person name="Baker S."/>
            <person name="Barry K."/>
            <person name="Bills G."/>
            <person name="Bluhm B."/>
            <person name="Cannon C."/>
            <person name="Castanera R."/>
            <person name="Culley D."/>
            <person name="Daum C."/>
            <person name="Ezra D."/>
            <person name="Gonzalez J."/>
            <person name="Henrissat B."/>
            <person name="Kuo A."/>
            <person name="Liang C."/>
            <person name="Lipzen A."/>
            <person name="Lutzoni F."/>
            <person name="Magnuson J."/>
            <person name="Mondo S."/>
            <person name="Nolan M."/>
            <person name="Ohm R."/>
            <person name="Pangilinan J."/>
            <person name="Park H.-J."/>
            <person name="Ramirez L."/>
            <person name="Alfaro M."/>
            <person name="Sun H."/>
            <person name="Tritt A."/>
            <person name="Yoshinaga Y."/>
            <person name="Zwiers L.-H."/>
            <person name="Turgeon B."/>
            <person name="Goodwin S."/>
            <person name="Spatafora J."/>
            <person name="Crous P."/>
            <person name="Grigoriev I."/>
        </authorList>
    </citation>
    <scope>NUCLEOTIDE SEQUENCE</scope>
    <source>
        <strain evidence="2">CBS 627.86</strain>
    </source>
</reference>
<feature type="binding site" description="axial binding residue" evidence="1">
    <location>
        <position position="480"/>
    </location>
    <ligand>
        <name>heme</name>
        <dbReference type="ChEBI" id="CHEBI:30413"/>
    </ligand>
    <ligandPart>
        <name>Fe</name>
        <dbReference type="ChEBI" id="CHEBI:18248"/>
    </ligandPart>
</feature>
<keyword evidence="3" id="KW-1185">Reference proteome</keyword>
<dbReference type="InterPro" id="IPR050121">
    <property type="entry name" value="Cytochrome_P450_monoxygenase"/>
</dbReference>
<dbReference type="PRINTS" id="PR00463">
    <property type="entry name" value="EP450I"/>
</dbReference>
<dbReference type="EMBL" id="ML977331">
    <property type="protein sequence ID" value="KAF2112350.1"/>
    <property type="molecule type" value="Genomic_DNA"/>
</dbReference>
<dbReference type="GO" id="GO:0005506">
    <property type="term" value="F:iron ion binding"/>
    <property type="evidence" value="ECO:0007669"/>
    <property type="project" value="InterPro"/>
</dbReference>
<dbReference type="PANTHER" id="PTHR24305">
    <property type="entry name" value="CYTOCHROME P450"/>
    <property type="match status" value="1"/>
</dbReference>
<keyword evidence="1" id="KW-0479">Metal-binding</keyword>
<evidence type="ECO:0000313" key="2">
    <source>
        <dbReference type="EMBL" id="KAF2112350.1"/>
    </source>
</evidence>
<keyword evidence="1" id="KW-0349">Heme</keyword>
<dbReference type="GO" id="GO:0016705">
    <property type="term" value="F:oxidoreductase activity, acting on paired donors, with incorporation or reduction of molecular oxygen"/>
    <property type="evidence" value="ECO:0007669"/>
    <property type="project" value="InterPro"/>
</dbReference>
<dbReference type="AlphaFoldDB" id="A0A6A5YZ08"/>
<dbReference type="Gene3D" id="1.10.630.10">
    <property type="entry name" value="Cytochrome P450"/>
    <property type="match status" value="1"/>
</dbReference>
<evidence type="ECO:0000256" key="1">
    <source>
        <dbReference type="PIRSR" id="PIRSR602401-1"/>
    </source>
</evidence>
<evidence type="ECO:0000313" key="3">
    <source>
        <dbReference type="Proteomes" id="UP000799770"/>
    </source>
</evidence>
<dbReference type="PANTHER" id="PTHR24305:SF222">
    <property type="entry name" value="CYTOCHROME P450 MONOOXYGENASE STCS"/>
    <property type="match status" value="1"/>
</dbReference>
<comment type="cofactor">
    <cofactor evidence="1">
        <name>heme</name>
        <dbReference type="ChEBI" id="CHEBI:30413"/>
    </cofactor>
</comment>
<dbReference type="GO" id="GO:0004497">
    <property type="term" value="F:monooxygenase activity"/>
    <property type="evidence" value="ECO:0007669"/>
    <property type="project" value="InterPro"/>
</dbReference>
<sequence length="559" mass="63579">MAQLTYAILALLPAVLWYLWAQLRQWRFKKYSHIPIVYPQSLPLGHLKLLGEGFMKMEKGRHIDYVLRDMIRAKGDPEILFLDLRPINFPMVIVASHKVAEQITRPSKLHPYSVTKSPTMQSTYRRLVGARSLLSEEDESWRILRKRFNPGFAPSHLITLLPSILDKTSTFISKLDALAKTGETFEMDPLCTNLTFDIIGQIVTNLDFHAQDENVDGIDIVRHFRTQIGTYKNNDQMFAFLDPKRRITRLVSSIQLDASIKKCIKTQFAQIKEGQKTETKRTKDRSVIALALQDIDVLTSDVLQSTADQVKTFLFAGHDTTSILLQRLFHELSIHPKCLATIRAEHESIFGDRNPREILLEKPDETMKALSYTSACIKEALRLWPPAGSARRALPGAGFKVRLQDGQEVCLDGTVLYLCQFLIQRDPKVYGETATEFVPERWLGDTDTSEATNDFNGTQAGASKIPISAWRPFERGPRNCIGQELANLEARVILACVMRRYDFEKVGAGEVVRDEMGEPRMEKGKDVYKTKAELFSSMVVTSKPHDRSLMKLRMHKPNA</sequence>
<dbReference type="InterPro" id="IPR036396">
    <property type="entry name" value="Cyt_P450_sf"/>
</dbReference>
<name>A0A6A5YZ08_9PLEO</name>
<dbReference type="Pfam" id="PF00067">
    <property type="entry name" value="p450"/>
    <property type="match status" value="1"/>
</dbReference>
<dbReference type="OrthoDB" id="10029320at2759"/>
<dbReference type="GO" id="GO:0020037">
    <property type="term" value="F:heme binding"/>
    <property type="evidence" value="ECO:0007669"/>
    <property type="project" value="InterPro"/>
</dbReference>
<protein>
    <submittedName>
        <fullName evidence="2">Cytochrome P450</fullName>
    </submittedName>
</protein>
<dbReference type="InterPro" id="IPR001128">
    <property type="entry name" value="Cyt_P450"/>
</dbReference>
<organism evidence="2 3">
    <name type="scientific">Lophiotrema nucula</name>
    <dbReference type="NCBI Taxonomy" id="690887"/>
    <lineage>
        <taxon>Eukaryota</taxon>
        <taxon>Fungi</taxon>
        <taxon>Dikarya</taxon>
        <taxon>Ascomycota</taxon>
        <taxon>Pezizomycotina</taxon>
        <taxon>Dothideomycetes</taxon>
        <taxon>Pleosporomycetidae</taxon>
        <taxon>Pleosporales</taxon>
        <taxon>Lophiotremataceae</taxon>
        <taxon>Lophiotrema</taxon>
    </lineage>
</organism>
<proteinExistence type="predicted"/>